<protein>
    <submittedName>
        <fullName evidence="1">Uncharacterized protein</fullName>
    </submittedName>
</protein>
<organism evidence="2">
    <name type="scientific">Camponotus floridanus</name>
    <name type="common">Florida carpenter ant</name>
    <dbReference type="NCBI Taxonomy" id="104421"/>
    <lineage>
        <taxon>Eukaryota</taxon>
        <taxon>Metazoa</taxon>
        <taxon>Ecdysozoa</taxon>
        <taxon>Arthropoda</taxon>
        <taxon>Hexapoda</taxon>
        <taxon>Insecta</taxon>
        <taxon>Pterygota</taxon>
        <taxon>Neoptera</taxon>
        <taxon>Endopterygota</taxon>
        <taxon>Hymenoptera</taxon>
        <taxon>Apocrita</taxon>
        <taxon>Aculeata</taxon>
        <taxon>Formicoidea</taxon>
        <taxon>Formicidae</taxon>
        <taxon>Formicinae</taxon>
        <taxon>Camponotus</taxon>
    </lineage>
</organism>
<dbReference type="Proteomes" id="UP000000311">
    <property type="component" value="Unassembled WGS sequence"/>
</dbReference>
<reference evidence="1 2" key="1">
    <citation type="journal article" date="2010" name="Science">
        <title>Genomic comparison of the ants Camponotus floridanus and Harpegnathos saltator.</title>
        <authorList>
            <person name="Bonasio R."/>
            <person name="Zhang G."/>
            <person name="Ye C."/>
            <person name="Mutti N.S."/>
            <person name="Fang X."/>
            <person name="Qin N."/>
            <person name="Donahue G."/>
            <person name="Yang P."/>
            <person name="Li Q."/>
            <person name="Li C."/>
            <person name="Zhang P."/>
            <person name="Huang Z."/>
            <person name="Berger S.L."/>
            <person name="Reinberg D."/>
            <person name="Wang J."/>
            <person name="Liebig J."/>
        </authorList>
    </citation>
    <scope>NUCLEOTIDE SEQUENCE [LARGE SCALE GENOMIC DNA]</scope>
    <source>
        <strain evidence="2">C129</strain>
    </source>
</reference>
<keyword evidence="2" id="KW-1185">Reference proteome</keyword>
<gene>
    <name evidence="1" type="ORF">EAG_03730</name>
</gene>
<dbReference type="AlphaFoldDB" id="E2A197"/>
<name>E2A197_CAMFO</name>
<evidence type="ECO:0000313" key="2">
    <source>
        <dbReference type="Proteomes" id="UP000000311"/>
    </source>
</evidence>
<accession>E2A197</accession>
<dbReference type="EMBL" id="GL435730">
    <property type="protein sequence ID" value="EFN72791.1"/>
    <property type="molecule type" value="Genomic_DNA"/>
</dbReference>
<evidence type="ECO:0000313" key="1">
    <source>
        <dbReference type="EMBL" id="EFN72791.1"/>
    </source>
</evidence>
<sequence>MYCLHLCSSCSDEWHAFFFPSLALYTGLTIYQQLFGISSFKVNSIGWGQQAALQYAACESNMISAESVNHHRPVNVRLYDIALACECVTSAIPRNVEILFARSEALREPRGYGSDYYNEDHSPFLIRRANRAARGLGDALSPGKDLKYTIMMRLVITSPK</sequence>
<proteinExistence type="predicted"/>
<dbReference type="InParanoid" id="E2A197"/>